<feature type="region of interest" description="Disordered" evidence="1">
    <location>
        <begin position="153"/>
        <end position="191"/>
    </location>
</feature>
<evidence type="ECO:0000313" key="4">
    <source>
        <dbReference type="Proteomes" id="UP001162741"/>
    </source>
</evidence>
<feature type="chain" id="PRO_5047037227" description="DUF4476 domain-containing protein" evidence="2">
    <location>
        <begin position="19"/>
        <end position="364"/>
    </location>
</feature>
<evidence type="ECO:0000313" key="3">
    <source>
        <dbReference type="EMBL" id="UYQ91952.1"/>
    </source>
</evidence>
<accession>A0ABY6J1C5</accession>
<keyword evidence="4" id="KW-1185">Reference proteome</keyword>
<feature type="signal peptide" evidence="2">
    <location>
        <begin position="1"/>
        <end position="18"/>
    </location>
</feature>
<evidence type="ECO:0008006" key="5">
    <source>
        <dbReference type="Google" id="ProtNLM"/>
    </source>
</evidence>
<dbReference type="EMBL" id="CP107006">
    <property type="protein sequence ID" value="UYQ91952.1"/>
    <property type="molecule type" value="Genomic_DNA"/>
</dbReference>
<sequence length="364" mass="39902">MKRILASILLILPLLAGAQSKLSPQMIEDFSQKAAQRYLLPNDSMFGFITEQMSRSGAGGLEIDKTMTELEKDATALEATLKYLYQYSNGNRQQLIANLRAMNVQSNYVFPITTYTVNKYKDQLKALLEEKPGVTFTLPRKVSAPVVAAATPTETVTTTATEGTTATETSTGETTTTSTVAPAGTPAAPAAGEGINWEVRDLFKLNKPADLVNMYGKENIIVQNATDFSGNDIGKAYLVFPDTDNELQIIFSDSGKIISFTRENSQWKSPFGIKPGDPIEKLVKMNGRNFRFNAFEWDNAGIVSNWQGGQLENKGVVILLKAVRSGDSKLYDQVIGDKQLSSDNNTVRKIGVIVDKVMFRTDGI</sequence>
<dbReference type="Proteomes" id="UP001162741">
    <property type="component" value="Chromosome"/>
</dbReference>
<keyword evidence="2" id="KW-0732">Signal</keyword>
<evidence type="ECO:0000256" key="1">
    <source>
        <dbReference type="SAM" id="MobiDB-lite"/>
    </source>
</evidence>
<organism evidence="3 4">
    <name type="scientific">Chitinophaga horti</name>
    <dbReference type="NCBI Taxonomy" id="2920382"/>
    <lineage>
        <taxon>Bacteria</taxon>
        <taxon>Pseudomonadati</taxon>
        <taxon>Bacteroidota</taxon>
        <taxon>Chitinophagia</taxon>
        <taxon>Chitinophagales</taxon>
        <taxon>Chitinophagaceae</taxon>
        <taxon>Chitinophaga</taxon>
    </lineage>
</organism>
<gene>
    <name evidence="3" type="ORF">MKQ68_17850</name>
</gene>
<protein>
    <recommendedName>
        <fullName evidence="5">DUF4476 domain-containing protein</fullName>
    </recommendedName>
</protein>
<evidence type="ECO:0000256" key="2">
    <source>
        <dbReference type="SAM" id="SignalP"/>
    </source>
</evidence>
<name>A0ABY6J1C5_9BACT</name>
<proteinExistence type="predicted"/>
<dbReference type="RefSeq" id="WP_264280300.1">
    <property type="nucleotide sequence ID" value="NZ_CP107006.1"/>
</dbReference>
<reference evidence="3" key="1">
    <citation type="submission" date="2022-10" db="EMBL/GenBank/DDBJ databases">
        <title>Chitinophaga sp. nov., isolated from soil.</title>
        <authorList>
            <person name="Jeon C.O."/>
        </authorList>
    </citation>
    <scope>NUCLEOTIDE SEQUENCE</scope>
    <source>
        <strain evidence="3">R8</strain>
    </source>
</reference>